<feature type="region of interest" description="Disordered" evidence="1">
    <location>
        <begin position="129"/>
        <end position="268"/>
    </location>
</feature>
<dbReference type="AlphaFoldDB" id="A0AA38R417"/>
<organism evidence="2 3">
    <name type="scientific">Coniochaeta hoffmannii</name>
    <dbReference type="NCBI Taxonomy" id="91930"/>
    <lineage>
        <taxon>Eukaryota</taxon>
        <taxon>Fungi</taxon>
        <taxon>Dikarya</taxon>
        <taxon>Ascomycota</taxon>
        <taxon>Pezizomycotina</taxon>
        <taxon>Sordariomycetes</taxon>
        <taxon>Sordariomycetidae</taxon>
        <taxon>Coniochaetales</taxon>
        <taxon>Coniochaetaceae</taxon>
        <taxon>Coniochaeta</taxon>
    </lineage>
</organism>
<feature type="compositionally biased region" description="Basic and acidic residues" evidence="1">
    <location>
        <begin position="330"/>
        <end position="339"/>
    </location>
</feature>
<feature type="region of interest" description="Disordered" evidence="1">
    <location>
        <begin position="287"/>
        <end position="339"/>
    </location>
</feature>
<evidence type="ECO:0000313" key="3">
    <source>
        <dbReference type="Proteomes" id="UP001174691"/>
    </source>
</evidence>
<evidence type="ECO:0000256" key="1">
    <source>
        <dbReference type="SAM" id="MobiDB-lite"/>
    </source>
</evidence>
<protein>
    <submittedName>
        <fullName evidence="2">Uncharacterized protein</fullName>
    </submittedName>
</protein>
<feature type="region of interest" description="Disordered" evidence="1">
    <location>
        <begin position="29"/>
        <end position="50"/>
    </location>
</feature>
<keyword evidence="3" id="KW-1185">Reference proteome</keyword>
<sequence>MSQQVPQQALDAHDFSAGGAYNGYSSSWQSARHGTPMQVPSSALAAHGSSSTGYHNDGYNGDYIPPSQSGRMNAFSPTLPAVSAAHISSRTGQQRMTIFTPQSGHDGQPLGLTPHANATIHACTGSYGNQYPPAAQPRDSVVSGQLPPPPNAMHGSSLRGSASEYLPSAGPSNSGMSLTRSFAEVTISPTSPDKQHSPAPQPSNDRQSRDTILDAPSKRGGSTVESDHLHALPSQSGEGTQPLAMPYSSANITDDGSNPDTNRANTSGPEFIVHGHLVRVRLPEPTTYGFSAGHSEDGATADPVPGPSTYDAIPAPSSYGESTPGSNRVDGLDSQERRQ</sequence>
<accession>A0AA38R417</accession>
<gene>
    <name evidence="2" type="ORF">NKR19_g9025</name>
</gene>
<reference evidence="2" key="1">
    <citation type="submission" date="2022-07" db="EMBL/GenBank/DDBJ databases">
        <title>Fungi with potential for degradation of polypropylene.</title>
        <authorList>
            <person name="Gostincar C."/>
        </authorList>
    </citation>
    <scope>NUCLEOTIDE SEQUENCE</scope>
    <source>
        <strain evidence="2">EXF-13287</strain>
    </source>
</reference>
<dbReference type="EMBL" id="JANBVN010000200">
    <property type="protein sequence ID" value="KAJ9133506.1"/>
    <property type="molecule type" value="Genomic_DNA"/>
</dbReference>
<evidence type="ECO:0000313" key="2">
    <source>
        <dbReference type="EMBL" id="KAJ9133506.1"/>
    </source>
</evidence>
<feature type="compositionally biased region" description="Polar residues" evidence="1">
    <location>
        <begin position="170"/>
        <end position="180"/>
    </location>
</feature>
<dbReference type="Proteomes" id="UP001174691">
    <property type="component" value="Unassembled WGS sequence"/>
</dbReference>
<feature type="compositionally biased region" description="Polar residues" evidence="1">
    <location>
        <begin position="248"/>
        <end position="268"/>
    </location>
</feature>
<proteinExistence type="predicted"/>
<comment type="caution">
    <text evidence="2">The sequence shown here is derived from an EMBL/GenBank/DDBJ whole genome shotgun (WGS) entry which is preliminary data.</text>
</comment>
<name>A0AA38R417_9PEZI</name>